<name>A0A8D9C9G5_9VIRU</name>
<sequence>MLKSEDVIIDLIFDRDRDRGSSGSYNSITNIDLGDVTYSLIKNTYWETSYSDDDDDGMDYYPSSSQKTRVETHSIKILISSDKIRENGLPKKIQVDSINIDDQDYKDIQNKIFKMYPSIDDVDTELKTYFRDSRLNQILKEKT</sequence>
<protein>
    <submittedName>
        <fullName evidence="1">Uncharacterized protein</fullName>
    </submittedName>
</protein>
<gene>
    <name evidence="1" type="ORF">SLAVMIC_00758</name>
</gene>
<dbReference type="EMBL" id="OU342829">
    <property type="protein sequence ID" value="CAG7581268.1"/>
    <property type="molecule type" value="Genomic_DNA"/>
</dbReference>
<organism evidence="1">
    <name type="scientific">uncultured marine phage</name>
    <dbReference type="NCBI Taxonomy" id="707152"/>
    <lineage>
        <taxon>Viruses</taxon>
        <taxon>environmental samples</taxon>
    </lineage>
</organism>
<proteinExistence type="predicted"/>
<evidence type="ECO:0000313" key="1">
    <source>
        <dbReference type="EMBL" id="CAG7581268.1"/>
    </source>
</evidence>
<accession>A0A8D9C9G5</accession>
<reference evidence="1" key="1">
    <citation type="submission" date="2021-06" db="EMBL/GenBank/DDBJ databases">
        <authorList>
            <person name="Gannon L."/>
            <person name="Redgwell R T."/>
            <person name="Michniewski S."/>
            <person name="Harrison D C."/>
            <person name="Millard A."/>
        </authorList>
    </citation>
    <scope>NUCLEOTIDE SEQUENCE</scope>
</reference>